<dbReference type="InParanoid" id="D9PZD8"/>
<evidence type="ECO:0000313" key="1">
    <source>
        <dbReference type="EMBL" id="ADL18426.1"/>
    </source>
</evidence>
<accession>D9PZD8</accession>
<protein>
    <submittedName>
        <fullName evidence="1">Uncharacterized protein</fullName>
    </submittedName>
</protein>
<dbReference type="AlphaFoldDB" id="D9PZD8"/>
<reference evidence="1 2" key="1">
    <citation type="journal article" date="2010" name="Appl. Environ. Microbiol.">
        <title>The genome sequence of the crenarchaeon Acidilobus saccharovorans supports a new order, Acidilobales, and suggests an important ecological role in terrestrial acidic hot springs.</title>
        <authorList>
            <person name="Mardanov A.V."/>
            <person name="Svetlitchnyi V.A."/>
            <person name="Beletsky A.V."/>
            <person name="Prokofeva M.I."/>
            <person name="Bonch-Osmolovskaya E.A."/>
            <person name="Ravin N.V."/>
            <person name="Skryabin K.G."/>
        </authorList>
    </citation>
    <scope>NUCLEOTIDE SEQUENCE [LARGE SCALE GENOMIC DNA]</scope>
    <source>
        <strain evidence="2">DSM 16705 / JCM 18335 / VKM B-2471 / 345-15</strain>
    </source>
</reference>
<evidence type="ECO:0000313" key="2">
    <source>
        <dbReference type="Proteomes" id="UP000000346"/>
    </source>
</evidence>
<name>D9PZD8_ACIS3</name>
<proteinExistence type="predicted"/>
<dbReference type="EMBL" id="CP001742">
    <property type="protein sequence ID" value="ADL18426.1"/>
    <property type="molecule type" value="Genomic_DNA"/>
</dbReference>
<dbReference type="HOGENOM" id="CLU_3020759_0_0_2"/>
<dbReference type="KEGG" id="asc:ASAC_0017"/>
<gene>
    <name evidence="1" type="ordered locus">ASAC_0017</name>
</gene>
<dbReference type="Proteomes" id="UP000000346">
    <property type="component" value="Chromosome"/>
</dbReference>
<sequence>MVSELWDTIQVMFAYRARGLPLPLPLCPTVVLCTGILKFTAGSRAASHVEHGKPP</sequence>
<organism evidence="1 2">
    <name type="scientific">Acidilobus saccharovorans (strain DSM 16705 / JCM 18335 / VKM B-2471 / 345-15)</name>
    <dbReference type="NCBI Taxonomy" id="666510"/>
    <lineage>
        <taxon>Archaea</taxon>
        <taxon>Thermoproteota</taxon>
        <taxon>Thermoprotei</taxon>
        <taxon>Acidilobales</taxon>
        <taxon>Acidilobaceae</taxon>
        <taxon>Acidilobus</taxon>
    </lineage>
</organism>
<keyword evidence="2" id="KW-1185">Reference proteome</keyword>